<reference evidence="2" key="2">
    <citation type="submission" date="2015-06" db="UniProtKB">
        <authorList>
            <consortium name="EnsemblMetazoa"/>
        </authorList>
    </citation>
    <scope>IDENTIFICATION</scope>
</reference>
<feature type="region of interest" description="Disordered" evidence="1">
    <location>
        <begin position="42"/>
        <end position="61"/>
    </location>
</feature>
<evidence type="ECO:0000313" key="2">
    <source>
        <dbReference type="EnsemblMetazoa" id="tetur38g00130.1"/>
    </source>
</evidence>
<feature type="compositionally biased region" description="Polar residues" evidence="1">
    <location>
        <begin position="48"/>
        <end position="61"/>
    </location>
</feature>
<reference evidence="3" key="1">
    <citation type="submission" date="2011-08" db="EMBL/GenBank/DDBJ databases">
        <authorList>
            <person name="Rombauts S."/>
        </authorList>
    </citation>
    <scope>NUCLEOTIDE SEQUENCE</scope>
    <source>
        <strain evidence="3">London</strain>
    </source>
</reference>
<evidence type="ECO:0000313" key="3">
    <source>
        <dbReference type="Proteomes" id="UP000015104"/>
    </source>
</evidence>
<evidence type="ECO:0000256" key="1">
    <source>
        <dbReference type="SAM" id="MobiDB-lite"/>
    </source>
</evidence>
<accession>T1L4A7</accession>
<dbReference type="HOGENOM" id="CLU_2925563_0_0_1"/>
<proteinExistence type="predicted"/>
<keyword evidence="3" id="KW-1185">Reference proteome</keyword>
<dbReference type="AlphaFoldDB" id="T1L4A7"/>
<protein>
    <submittedName>
        <fullName evidence="2">Uncharacterized protein</fullName>
    </submittedName>
</protein>
<dbReference type="EMBL" id="CAEY01001080">
    <property type="status" value="NOT_ANNOTATED_CDS"/>
    <property type="molecule type" value="Genomic_DNA"/>
</dbReference>
<organism evidence="2 3">
    <name type="scientific">Tetranychus urticae</name>
    <name type="common">Two-spotted spider mite</name>
    <dbReference type="NCBI Taxonomy" id="32264"/>
    <lineage>
        <taxon>Eukaryota</taxon>
        <taxon>Metazoa</taxon>
        <taxon>Ecdysozoa</taxon>
        <taxon>Arthropoda</taxon>
        <taxon>Chelicerata</taxon>
        <taxon>Arachnida</taxon>
        <taxon>Acari</taxon>
        <taxon>Acariformes</taxon>
        <taxon>Trombidiformes</taxon>
        <taxon>Prostigmata</taxon>
        <taxon>Eleutherengona</taxon>
        <taxon>Raphignathae</taxon>
        <taxon>Tetranychoidea</taxon>
        <taxon>Tetranychidae</taxon>
        <taxon>Tetranychus</taxon>
    </lineage>
</organism>
<dbReference type="EnsemblMetazoa" id="tetur38g00130.1">
    <property type="protein sequence ID" value="tetur38g00130.1"/>
    <property type="gene ID" value="tetur38g00130"/>
</dbReference>
<dbReference type="Proteomes" id="UP000015104">
    <property type="component" value="Unassembled WGS sequence"/>
</dbReference>
<sequence>MVHFYLGIIELIKNKDIYGKLWLLNVVNVILRKVFQFKTSKRNRRPQNHQLLKWSSSSISE</sequence>
<name>T1L4A7_TETUR</name>